<proteinExistence type="predicted"/>
<comment type="caution">
    <text evidence="1">The sequence shown here is derived from an EMBL/GenBank/DDBJ whole genome shotgun (WGS) entry which is preliminary data.</text>
</comment>
<gene>
    <name evidence="1" type="ORF">L2E82_45887</name>
</gene>
<name>A0ACB8ZVK8_CICIN</name>
<accession>A0ACB8ZVK8</accession>
<keyword evidence="2" id="KW-1185">Reference proteome</keyword>
<reference evidence="2" key="1">
    <citation type="journal article" date="2022" name="Mol. Ecol. Resour.">
        <title>The genomes of chicory, endive, great burdock and yacon provide insights into Asteraceae palaeo-polyploidization history and plant inulin production.</title>
        <authorList>
            <person name="Fan W."/>
            <person name="Wang S."/>
            <person name="Wang H."/>
            <person name="Wang A."/>
            <person name="Jiang F."/>
            <person name="Liu H."/>
            <person name="Zhao H."/>
            <person name="Xu D."/>
            <person name="Zhang Y."/>
        </authorList>
    </citation>
    <scope>NUCLEOTIDE SEQUENCE [LARGE SCALE GENOMIC DNA]</scope>
    <source>
        <strain evidence="2">cv. Punajuju</strain>
    </source>
</reference>
<evidence type="ECO:0000313" key="2">
    <source>
        <dbReference type="Proteomes" id="UP001055811"/>
    </source>
</evidence>
<evidence type="ECO:0000313" key="1">
    <source>
        <dbReference type="EMBL" id="KAI3701238.1"/>
    </source>
</evidence>
<sequence>MDQSSTQLDELVQASKIGYSATFFDNETRMVKVGFAGDDAPCAVFPTIVCRPYHTGVMVGLAKKCWEFNMLNTVLLAIGMTLAKQTDFILEIKNPNQSQHNLFKPNTFRTNPKPLKRWYCDVVISLKFHQKTMDLDDIFGDSLNLEDTHLNEGYKEGYDTGFASGKDDGREVGLKTGFITGEELGFYRGCIDIWTSVIRVEPTCFSTRVQKKIKEMDELVSKYPILDPENENVTDIMGSLRLKFRAICATLNVKLEYKGYPKAADPNEIQF</sequence>
<dbReference type="Proteomes" id="UP001055811">
    <property type="component" value="Linkage Group LG08"/>
</dbReference>
<reference evidence="1 2" key="2">
    <citation type="journal article" date="2022" name="Mol. Ecol. Resour.">
        <title>The genomes of chicory, endive, great burdock and yacon provide insights into Asteraceae paleo-polyploidization history and plant inulin production.</title>
        <authorList>
            <person name="Fan W."/>
            <person name="Wang S."/>
            <person name="Wang H."/>
            <person name="Wang A."/>
            <person name="Jiang F."/>
            <person name="Liu H."/>
            <person name="Zhao H."/>
            <person name="Xu D."/>
            <person name="Zhang Y."/>
        </authorList>
    </citation>
    <scope>NUCLEOTIDE SEQUENCE [LARGE SCALE GENOMIC DNA]</scope>
    <source>
        <strain evidence="2">cv. Punajuju</strain>
        <tissue evidence="1">Leaves</tissue>
    </source>
</reference>
<protein>
    <submittedName>
        <fullName evidence="1">Uncharacterized protein</fullName>
    </submittedName>
</protein>
<dbReference type="EMBL" id="CM042016">
    <property type="protein sequence ID" value="KAI3701238.1"/>
    <property type="molecule type" value="Genomic_DNA"/>
</dbReference>
<organism evidence="1 2">
    <name type="scientific">Cichorium intybus</name>
    <name type="common">Chicory</name>
    <dbReference type="NCBI Taxonomy" id="13427"/>
    <lineage>
        <taxon>Eukaryota</taxon>
        <taxon>Viridiplantae</taxon>
        <taxon>Streptophyta</taxon>
        <taxon>Embryophyta</taxon>
        <taxon>Tracheophyta</taxon>
        <taxon>Spermatophyta</taxon>
        <taxon>Magnoliopsida</taxon>
        <taxon>eudicotyledons</taxon>
        <taxon>Gunneridae</taxon>
        <taxon>Pentapetalae</taxon>
        <taxon>asterids</taxon>
        <taxon>campanulids</taxon>
        <taxon>Asterales</taxon>
        <taxon>Asteraceae</taxon>
        <taxon>Cichorioideae</taxon>
        <taxon>Cichorieae</taxon>
        <taxon>Cichoriinae</taxon>
        <taxon>Cichorium</taxon>
    </lineage>
</organism>